<dbReference type="PROSITE" id="PS50977">
    <property type="entry name" value="HTH_TETR_2"/>
    <property type="match status" value="1"/>
</dbReference>
<dbReference type="GO" id="GO:0000976">
    <property type="term" value="F:transcription cis-regulatory region binding"/>
    <property type="evidence" value="ECO:0007669"/>
    <property type="project" value="TreeGrafter"/>
</dbReference>
<dbReference type="SUPFAM" id="SSF46689">
    <property type="entry name" value="Homeodomain-like"/>
    <property type="match status" value="1"/>
</dbReference>
<dbReference type="RefSeq" id="WP_093890823.1">
    <property type="nucleotide sequence ID" value="NZ_FOQY01000032.1"/>
</dbReference>
<dbReference type="GeneID" id="96302249"/>
<dbReference type="InterPro" id="IPR009057">
    <property type="entry name" value="Homeodomain-like_sf"/>
</dbReference>
<dbReference type="Proteomes" id="UP000199111">
    <property type="component" value="Unassembled WGS sequence"/>
</dbReference>
<reference evidence="7" key="1">
    <citation type="submission" date="2016-10" db="EMBL/GenBank/DDBJ databases">
        <authorList>
            <person name="Varghese N."/>
            <person name="Submissions S."/>
        </authorList>
    </citation>
    <scope>NUCLEOTIDE SEQUENCE [LARGE SCALE GENOMIC DNA]</scope>
    <source>
        <strain evidence="7">CGMCC 4.2126</strain>
    </source>
</reference>
<name>A0A1I4BKU5_9ACTN</name>
<proteinExistence type="predicted"/>
<evidence type="ECO:0000256" key="4">
    <source>
        <dbReference type="PROSITE-ProRule" id="PRU00335"/>
    </source>
</evidence>
<organism evidence="6 7">
    <name type="scientific">Streptosporangium canum</name>
    <dbReference type="NCBI Taxonomy" id="324952"/>
    <lineage>
        <taxon>Bacteria</taxon>
        <taxon>Bacillati</taxon>
        <taxon>Actinomycetota</taxon>
        <taxon>Actinomycetes</taxon>
        <taxon>Streptosporangiales</taxon>
        <taxon>Streptosporangiaceae</taxon>
        <taxon>Streptosporangium</taxon>
    </lineage>
</organism>
<dbReference type="EMBL" id="FOQY01000032">
    <property type="protein sequence ID" value="SFK69444.1"/>
    <property type="molecule type" value="Genomic_DNA"/>
</dbReference>
<dbReference type="PRINTS" id="PR00455">
    <property type="entry name" value="HTHTETR"/>
</dbReference>
<keyword evidence="7" id="KW-1185">Reference proteome</keyword>
<evidence type="ECO:0000256" key="3">
    <source>
        <dbReference type="ARBA" id="ARBA00023163"/>
    </source>
</evidence>
<dbReference type="Pfam" id="PF00440">
    <property type="entry name" value="TetR_N"/>
    <property type="match status" value="1"/>
</dbReference>
<accession>A0A1I4BKU5</accession>
<feature type="domain" description="HTH tetR-type" evidence="5">
    <location>
        <begin position="9"/>
        <end position="69"/>
    </location>
</feature>
<protein>
    <submittedName>
        <fullName evidence="6">Transcriptional regulator, TetR family</fullName>
    </submittedName>
</protein>
<evidence type="ECO:0000256" key="2">
    <source>
        <dbReference type="ARBA" id="ARBA00023125"/>
    </source>
</evidence>
<dbReference type="PANTHER" id="PTHR30055">
    <property type="entry name" value="HTH-TYPE TRANSCRIPTIONAL REGULATOR RUTR"/>
    <property type="match status" value="1"/>
</dbReference>
<dbReference type="PROSITE" id="PS01081">
    <property type="entry name" value="HTH_TETR_1"/>
    <property type="match status" value="1"/>
</dbReference>
<gene>
    <name evidence="6" type="ORF">SAMN05216275_13265</name>
</gene>
<keyword evidence="1" id="KW-0805">Transcription regulation</keyword>
<dbReference type="InterPro" id="IPR023772">
    <property type="entry name" value="DNA-bd_HTH_TetR-type_CS"/>
</dbReference>
<dbReference type="PANTHER" id="PTHR30055:SF234">
    <property type="entry name" value="HTH-TYPE TRANSCRIPTIONAL REGULATOR BETI"/>
    <property type="match status" value="1"/>
</dbReference>
<dbReference type="InterPro" id="IPR001647">
    <property type="entry name" value="HTH_TetR"/>
</dbReference>
<dbReference type="GO" id="GO:0003700">
    <property type="term" value="F:DNA-binding transcription factor activity"/>
    <property type="evidence" value="ECO:0007669"/>
    <property type="project" value="TreeGrafter"/>
</dbReference>
<feature type="DNA-binding region" description="H-T-H motif" evidence="4">
    <location>
        <begin position="32"/>
        <end position="51"/>
    </location>
</feature>
<keyword evidence="2 4" id="KW-0238">DNA-binding</keyword>
<dbReference type="InterPro" id="IPR050109">
    <property type="entry name" value="HTH-type_TetR-like_transc_reg"/>
</dbReference>
<sequence length="235" mass="26177">MPGRPRQDLNRADRILDAAADLLIRLGYRKITIEDIAQQAGIGKGTVYLHWRTKQQLFEALILREAITYVGELMDGLRADPSMVLPHRLMAASFLIVHDRPVLRSMFSGDAKQLQARMADSAMRGHDLFATARFFDLLTRHGLVRDDVPNQAYAWSAVHSGFHLLGNLDPTTAEPDVRARADSLAHVVRAAFEPAGPPDPQVLAVAAAEIIGVFEDVIPPYRERIYGYQRTSEPT</sequence>
<keyword evidence="3" id="KW-0804">Transcription</keyword>
<evidence type="ECO:0000259" key="5">
    <source>
        <dbReference type="PROSITE" id="PS50977"/>
    </source>
</evidence>
<evidence type="ECO:0000256" key="1">
    <source>
        <dbReference type="ARBA" id="ARBA00023015"/>
    </source>
</evidence>
<evidence type="ECO:0000313" key="7">
    <source>
        <dbReference type="Proteomes" id="UP000199111"/>
    </source>
</evidence>
<dbReference type="AlphaFoldDB" id="A0A1I4BKU5"/>
<dbReference type="Gene3D" id="1.10.357.10">
    <property type="entry name" value="Tetracycline Repressor, domain 2"/>
    <property type="match status" value="1"/>
</dbReference>
<evidence type="ECO:0000313" key="6">
    <source>
        <dbReference type="EMBL" id="SFK69444.1"/>
    </source>
</evidence>